<dbReference type="PANTHER" id="PTHR35276">
    <property type="entry name" value="S-ADENOSYL-L-METHIONINE-DEPENDENT METHYLTRANSFERASES SUPERFAMILY PROTEIN"/>
    <property type="match status" value="1"/>
</dbReference>
<keyword evidence="2" id="KW-1185">Reference proteome</keyword>
<evidence type="ECO:0008006" key="3">
    <source>
        <dbReference type="Google" id="ProtNLM"/>
    </source>
</evidence>
<organism evidence="1 2">
    <name type="scientific">Crassaminicella thermophila</name>
    <dbReference type="NCBI Taxonomy" id="2599308"/>
    <lineage>
        <taxon>Bacteria</taxon>
        <taxon>Bacillati</taxon>
        <taxon>Bacillota</taxon>
        <taxon>Clostridia</taxon>
        <taxon>Eubacteriales</taxon>
        <taxon>Clostridiaceae</taxon>
        <taxon>Crassaminicella</taxon>
    </lineage>
</organism>
<sequence length="188" mass="21147">MDVKSLKRATELAKFFIGTIIKEGDLVVDATMGNGNDTLFLAQTVGKEGSVISFDIQDLAILNTKKLLDKNNINNSKLIQDGHENIDRYISNEICGAMFNLGYLPKGDRNIVTKPETTIVAIDKCLKLLKRNGIITIVIYYGHLGGEDEKEKIIHYVEKLDENKFHVLKVDYINQTKEPPILITIIKK</sequence>
<reference evidence="1 2" key="1">
    <citation type="submission" date="2019-07" db="EMBL/GenBank/DDBJ databases">
        <title>Complete genome of Crassaminicella thermophila SY095.</title>
        <authorList>
            <person name="Li X."/>
        </authorList>
    </citation>
    <scope>NUCLEOTIDE SEQUENCE [LARGE SCALE GENOMIC DNA]</scope>
    <source>
        <strain evidence="1 2">SY095</strain>
    </source>
</reference>
<proteinExistence type="predicted"/>
<dbReference type="SUPFAM" id="SSF53335">
    <property type="entry name" value="S-adenosyl-L-methionine-dependent methyltransferases"/>
    <property type="match status" value="1"/>
</dbReference>
<dbReference type="Pfam" id="PF06962">
    <property type="entry name" value="rRNA_methylase"/>
    <property type="match status" value="1"/>
</dbReference>
<evidence type="ECO:0000313" key="1">
    <source>
        <dbReference type="EMBL" id="QEK12190.1"/>
    </source>
</evidence>
<dbReference type="EMBL" id="CP042243">
    <property type="protein sequence ID" value="QEK12190.1"/>
    <property type="molecule type" value="Genomic_DNA"/>
</dbReference>
<dbReference type="OrthoDB" id="9792989at2"/>
<protein>
    <recommendedName>
        <fullName evidence="3">rRNA methylase</fullName>
    </recommendedName>
</protein>
<dbReference type="InterPro" id="IPR029063">
    <property type="entry name" value="SAM-dependent_MTases_sf"/>
</dbReference>
<evidence type="ECO:0000313" key="2">
    <source>
        <dbReference type="Proteomes" id="UP000324646"/>
    </source>
</evidence>
<dbReference type="KEGG" id="crs:FQB35_07275"/>
<dbReference type="RefSeq" id="WP_148809345.1">
    <property type="nucleotide sequence ID" value="NZ_CP042243.1"/>
</dbReference>
<dbReference type="AlphaFoldDB" id="A0A5C0SDM3"/>
<accession>A0A5C0SDM3</accession>
<dbReference type="Proteomes" id="UP000324646">
    <property type="component" value="Chromosome"/>
</dbReference>
<gene>
    <name evidence="1" type="ORF">FQB35_07275</name>
</gene>
<dbReference type="InterPro" id="IPR010719">
    <property type="entry name" value="MnmM_MeTrfase"/>
</dbReference>
<dbReference type="Gene3D" id="3.40.50.150">
    <property type="entry name" value="Vaccinia Virus protein VP39"/>
    <property type="match status" value="1"/>
</dbReference>
<dbReference type="PANTHER" id="PTHR35276:SF1">
    <property type="entry name" value="TRNA (MNM(5)S(2)U34)-METHYLTRANSFERASE, CHLOROPLASTIC"/>
    <property type="match status" value="1"/>
</dbReference>
<name>A0A5C0SDM3_CRATE</name>